<feature type="transmembrane region" description="Helical" evidence="2">
    <location>
        <begin position="39"/>
        <end position="64"/>
    </location>
</feature>
<keyword evidence="2" id="KW-0472">Membrane</keyword>
<gene>
    <name evidence="3" type="primary">flhB</name>
    <name evidence="3" type="ORF">ASD8599_00081</name>
</gene>
<evidence type="ECO:0000256" key="1">
    <source>
        <dbReference type="ARBA" id="ARBA00010690"/>
    </source>
</evidence>
<name>A0A2R8B8G6_9RHOB</name>
<dbReference type="PANTHER" id="PTHR30531:SF12">
    <property type="entry name" value="FLAGELLAR BIOSYNTHETIC PROTEIN FLHB"/>
    <property type="match status" value="1"/>
</dbReference>
<dbReference type="Proteomes" id="UP000244880">
    <property type="component" value="Unassembled WGS sequence"/>
</dbReference>
<evidence type="ECO:0000313" key="4">
    <source>
        <dbReference type="Proteomes" id="UP000244880"/>
    </source>
</evidence>
<dbReference type="InterPro" id="IPR006135">
    <property type="entry name" value="T3SS_substrate_exporter"/>
</dbReference>
<dbReference type="Pfam" id="PF01312">
    <property type="entry name" value="Bac_export_2"/>
    <property type="match status" value="1"/>
</dbReference>
<keyword evidence="2" id="KW-1133">Transmembrane helix</keyword>
<evidence type="ECO:0000256" key="2">
    <source>
        <dbReference type="SAM" id="Phobius"/>
    </source>
</evidence>
<keyword evidence="3" id="KW-0969">Cilium</keyword>
<feature type="transmembrane region" description="Helical" evidence="2">
    <location>
        <begin position="102"/>
        <end position="120"/>
    </location>
</feature>
<reference evidence="3 4" key="1">
    <citation type="submission" date="2018-03" db="EMBL/GenBank/DDBJ databases">
        <authorList>
            <person name="Keele B.F."/>
        </authorList>
    </citation>
    <scope>NUCLEOTIDE SEQUENCE [LARGE SCALE GENOMIC DNA]</scope>
    <source>
        <strain evidence="3 4">CECT 8599</strain>
    </source>
</reference>
<dbReference type="Gene3D" id="3.40.1690.10">
    <property type="entry name" value="secretion proteins EscU"/>
    <property type="match status" value="1"/>
</dbReference>
<dbReference type="InterPro" id="IPR029025">
    <property type="entry name" value="T3SS_substrate_exporter_C"/>
</dbReference>
<keyword evidence="4" id="KW-1185">Reference proteome</keyword>
<dbReference type="PRINTS" id="PR00950">
    <property type="entry name" value="TYPE3IMSPROT"/>
</dbReference>
<dbReference type="EMBL" id="OMOR01000001">
    <property type="protein sequence ID" value="SPH19356.1"/>
    <property type="molecule type" value="Genomic_DNA"/>
</dbReference>
<dbReference type="RefSeq" id="WP_108826707.1">
    <property type="nucleotide sequence ID" value="NZ_OMOR01000001.1"/>
</dbReference>
<dbReference type="GO" id="GO:0005886">
    <property type="term" value="C:plasma membrane"/>
    <property type="evidence" value="ECO:0007669"/>
    <property type="project" value="TreeGrafter"/>
</dbReference>
<accession>A0A2R8B8G6</accession>
<proteinExistence type="inferred from homology"/>
<dbReference type="OrthoDB" id="9807950at2"/>
<dbReference type="SUPFAM" id="SSF160544">
    <property type="entry name" value="EscU C-terminal domain-like"/>
    <property type="match status" value="1"/>
</dbReference>
<organism evidence="3 4">
    <name type="scientific">Ascidiaceihabitans donghaensis</name>
    <dbReference type="NCBI Taxonomy" id="1510460"/>
    <lineage>
        <taxon>Bacteria</taxon>
        <taxon>Pseudomonadati</taxon>
        <taxon>Pseudomonadota</taxon>
        <taxon>Alphaproteobacteria</taxon>
        <taxon>Rhodobacterales</taxon>
        <taxon>Paracoccaceae</taxon>
        <taxon>Ascidiaceihabitans</taxon>
    </lineage>
</organism>
<dbReference type="AlphaFoldDB" id="A0A2R8B8G6"/>
<keyword evidence="3" id="KW-0966">Cell projection</keyword>
<dbReference type="GO" id="GO:0009306">
    <property type="term" value="P:protein secretion"/>
    <property type="evidence" value="ECO:0007669"/>
    <property type="project" value="InterPro"/>
</dbReference>
<dbReference type="PANTHER" id="PTHR30531">
    <property type="entry name" value="FLAGELLAR BIOSYNTHETIC PROTEIN FLHB"/>
    <property type="match status" value="1"/>
</dbReference>
<feature type="transmembrane region" description="Helical" evidence="2">
    <location>
        <begin position="76"/>
        <end position="96"/>
    </location>
</feature>
<keyword evidence="3" id="KW-0282">Flagellum</keyword>
<comment type="similarity">
    <text evidence="1">Belongs to the type III secretion exporter family.</text>
</comment>
<evidence type="ECO:0000313" key="3">
    <source>
        <dbReference type="EMBL" id="SPH19356.1"/>
    </source>
</evidence>
<sequence length="363" mass="39035">MSGSDDDTDKSFDPSAKKLADQRKKGEIARSADLLTASAYFGLILAFLISGSFVVTKLGTVLSVLLDQSSNLSQSVFAGAFSPTLGGVFFTVSLALVPVFGFPFISVLAAIIAQNGLVFAPTKLEPKLSKISPISNAKNKFGRNGLFEFGKSFTKLVIYSTCLAVFLKSRILEIVSSAQSEPNVVVSLLGELCITFLILVVLISAAIGGVDALWQHAEHIRKNRMSHKELMDEAKESEGDPHLKAERRQRAQSAAMSQMMGDVPDADVIIVNPTHYAVALKWSRAAGSAPNCVAKGIDDVALRIREVAAEAGVPIHSDPPTARALHAVTEIGEEISPEHYQAVAAAVRFAEETRKRAQRNNWS</sequence>
<feature type="transmembrane region" description="Helical" evidence="2">
    <location>
        <begin position="184"/>
        <end position="214"/>
    </location>
</feature>
<keyword evidence="2" id="KW-0812">Transmembrane</keyword>
<dbReference type="Gene3D" id="6.10.250.2080">
    <property type="match status" value="1"/>
</dbReference>
<protein>
    <submittedName>
        <fullName evidence="3">Flagellar biosynthetic protein FlhB</fullName>
    </submittedName>
</protein>